<feature type="compositionally biased region" description="Low complexity" evidence="1">
    <location>
        <begin position="33"/>
        <end position="61"/>
    </location>
</feature>
<dbReference type="EMBL" id="JAWJZI010000021">
    <property type="protein sequence ID" value="MDV5172074.1"/>
    <property type="molecule type" value="Genomic_DNA"/>
</dbReference>
<comment type="caution">
    <text evidence="2">The sequence shown here is derived from an EMBL/GenBank/DDBJ whole genome shotgun (WGS) entry which is preliminary data.</text>
</comment>
<sequence>MSSPKNISETHAEYWNRIKNELKTPPASEKKTTSTSAPSVPAQSQPAAPAVRSSAPVASPQQDEAGAIGFTSGSQEASGFSSKTQMMLDKYNGTSQKKIMQFWYDMNMNFGQSKVRQEFGDEPGERLMQFAASLDRNSYRRLKDNLDERLKKGQEWPPSFAVFKALKDTPTDREILEARTNILTLKKPVSRVEIYISKRKSAKLRTLSEKYIAEEFRTLYLEAFEEVEIYDRDIKLDERESAISEVTNNIPKSDMDKDIDNRVAHGYKLPGKLGETFDRIQSLRSSNSHVVIDEID</sequence>
<dbReference type="RefSeq" id="WP_317524864.1">
    <property type="nucleotide sequence ID" value="NZ_JAWJZI010000021.1"/>
</dbReference>
<feature type="compositionally biased region" description="Polar residues" evidence="1">
    <location>
        <begin position="71"/>
        <end position="81"/>
    </location>
</feature>
<dbReference type="Proteomes" id="UP001186452">
    <property type="component" value="Unassembled WGS sequence"/>
</dbReference>
<gene>
    <name evidence="2" type="ORF">R2X38_24020</name>
</gene>
<name>A0ABU3ZPW4_9GAMM</name>
<organism evidence="2 3">
    <name type="scientific">Photobacterium rosenbergii</name>
    <dbReference type="NCBI Taxonomy" id="294936"/>
    <lineage>
        <taxon>Bacteria</taxon>
        <taxon>Pseudomonadati</taxon>
        <taxon>Pseudomonadota</taxon>
        <taxon>Gammaproteobacteria</taxon>
        <taxon>Vibrionales</taxon>
        <taxon>Vibrionaceae</taxon>
        <taxon>Photobacterium</taxon>
    </lineage>
</organism>
<accession>A0ABU3ZPW4</accession>
<evidence type="ECO:0000313" key="3">
    <source>
        <dbReference type="Proteomes" id="UP001186452"/>
    </source>
</evidence>
<feature type="compositionally biased region" description="Basic and acidic residues" evidence="1">
    <location>
        <begin position="8"/>
        <end position="32"/>
    </location>
</feature>
<evidence type="ECO:0000313" key="2">
    <source>
        <dbReference type="EMBL" id="MDV5172074.1"/>
    </source>
</evidence>
<reference evidence="2 3" key="1">
    <citation type="submission" date="2023-10" db="EMBL/GenBank/DDBJ databases">
        <title>Marine bacteria isolated from horseshoe crab.</title>
        <authorList>
            <person name="Cheng T.H."/>
        </authorList>
    </citation>
    <scope>NUCLEOTIDE SEQUENCE [LARGE SCALE GENOMIC DNA]</scope>
    <source>
        <strain evidence="2 3">HSC6</strain>
    </source>
</reference>
<protein>
    <submittedName>
        <fullName evidence="2">Uncharacterized protein</fullName>
    </submittedName>
</protein>
<proteinExistence type="predicted"/>
<evidence type="ECO:0000256" key="1">
    <source>
        <dbReference type="SAM" id="MobiDB-lite"/>
    </source>
</evidence>
<feature type="region of interest" description="Disordered" evidence="1">
    <location>
        <begin position="1"/>
        <end position="81"/>
    </location>
</feature>
<keyword evidence="3" id="KW-1185">Reference proteome</keyword>